<comment type="similarity">
    <text evidence="1 2">Belongs to the outer membrane factor (OMF) (TC 1.B.17) family.</text>
</comment>
<evidence type="ECO:0000313" key="4">
    <source>
        <dbReference type="Proteomes" id="UP001589865"/>
    </source>
</evidence>
<dbReference type="InterPro" id="IPR003423">
    <property type="entry name" value="OMP_efflux"/>
</dbReference>
<dbReference type="Pfam" id="PF02321">
    <property type="entry name" value="OEP"/>
    <property type="match status" value="2"/>
</dbReference>
<dbReference type="SUPFAM" id="SSF56954">
    <property type="entry name" value="Outer membrane efflux proteins (OEP)"/>
    <property type="match status" value="1"/>
</dbReference>
<comment type="subcellular location">
    <subcellularLocation>
        <location evidence="2">Cell membrane</location>
        <topology evidence="2">Lipid-anchor</topology>
    </subcellularLocation>
</comment>
<gene>
    <name evidence="3" type="ORF">ACFFGY_03130</name>
</gene>
<keyword evidence="2" id="KW-0812">Transmembrane</keyword>
<dbReference type="InterPro" id="IPR010131">
    <property type="entry name" value="MdtP/NodT-like"/>
</dbReference>
<dbReference type="PANTHER" id="PTHR30203">
    <property type="entry name" value="OUTER MEMBRANE CATION EFFLUX PROTEIN"/>
    <property type="match status" value="1"/>
</dbReference>
<accession>A0ABV6JP47</accession>
<dbReference type="Gene3D" id="2.20.200.10">
    <property type="entry name" value="Outer membrane efflux proteins (OEP)"/>
    <property type="match status" value="1"/>
</dbReference>
<dbReference type="RefSeq" id="WP_377042918.1">
    <property type="nucleotide sequence ID" value="NZ_JBHLUN010000002.1"/>
</dbReference>
<dbReference type="EMBL" id="JBHLUN010000002">
    <property type="protein sequence ID" value="MFC0407225.1"/>
    <property type="molecule type" value="Genomic_DNA"/>
</dbReference>
<dbReference type="Proteomes" id="UP001589865">
    <property type="component" value="Unassembled WGS sequence"/>
</dbReference>
<dbReference type="PROSITE" id="PS51257">
    <property type="entry name" value="PROKAR_LIPOPROTEIN"/>
    <property type="match status" value="1"/>
</dbReference>
<keyword evidence="2" id="KW-0564">Palmitate</keyword>
<proteinExistence type="inferred from homology"/>
<organism evidence="3 4">
    <name type="scientific">Roseomonas elaeocarpi</name>
    <dbReference type="NCBI Taxonomy" id="907779"/>
    <lineage>
        <taxon>Bacteria</taxon>
        <taxon>Pseudomonadati</taxon>
        <taxon>Pseudomonadota</taxon>
        <taxon>Alphaproteobacteria</taxon>
        <taxon>Acetobacterales</taxon>
        <taxon>Roseomonadaceae</taxon>
        <taxon>Roseomonas</taxon>
    </lineage>
</organism>
<keyword evidence="2" id="KW-0449">Lipoprotein</keyword>
<name>A0ABV6JP47_9PROT</name>
<evidence type="ECO:0000256" key="2">
    <source>
        <dbReference type="RuleBase" id="RU362097"/>
    </source>
</evidence>
<evidence type="ECO:0000313" key="3">
    <source>
        <dbReference type="EMBL" id="MFC0407225.1"/>
    </source>
</evidence>
<sequence length="483" mass="52576">MRFSGTWLALGLGIGLAGCTVGPDFVPPANQAPSRWWGQDGRQGVSSPAGITYGAAVDARWWMGLGDPVLSALVERLAAENLDLMQATERVQQGRAQRKVVASEGLPHIEAHDSYERMRSSPTGPSSLFEKVPGAPREYDDWRDSLGASWELDLFGRVRRAVEAETANTEALDEARHGIALMAVADLVQNYIQLRGVQRLLAITGDNLANARKNVGLVRDRFANGVSTTLDIANAEAQRATIQASLPQLRTEEAQLVNAIGLLLGQPPRALEDELSRSLPQPVVPPAIPVGLPADLARRRPDVREAEARLHAATAQTGFAVASFYPDVRLMGNAGTESLQFGRTFDLHSAFFSVGPSIDLPIFEGGRLRGTLRLRESQQRQAAISYRETVLRAWNEVDNALTAFEQARRRRDDVAEAVKQNTRALTAARQRYVEGTVDFLNVIAAENAVLESSRSLAETDTRIAVAFVAIYRSLGGGWETIAP</sequence>
<keyword evidence="4" id="KW-1185">Reference proteome</keyword>
<protein>
    <submittedName>
        <fullName evidence="3">Efflux transporter outer membrane subunit</fullName>
    </submittedName>
</protein>
<dbReference type="NCBIfam" id="TIGR01845">
    <property type="entry name" value="outer_NodT"/>
    <property type="match status" value="1"/>
</dbReference>
<reference evidence="3 4" key="1">
    <citation type="submission" date="2024-09" db="EMBL/GenBank/DDBJ databases">
        <authorList>
            <person name="Sun Q."/>
            <person name="Mori K."/>
        </authorList>
    </citation>
    <scope>NUCLEOTIDE SEQUENCE [LARGE SCALE GENOMIC DNA]</scope>
    <source>
        <strain evidence="3 4">TBRC 5777</strain>
    </source>
</reference>
<keyword evidence="2" id="KW-0472">Membrane</keyword>
<dbReference type="PANTHER" id="PTHR30203:SF25">
    <property type="entry name" value="OUTER MEMBRANE PROTEIN-RELATED"/>
    <property type="match status" value="1"/>
</dbReference>
<comment type="caution">
    <text evidence="3">The sequence shown here is derived from an EMBL/GenBank/DDBJ whole genome shotgun (WGS) entry which is preliminary data.</text>
</comment>
<evidence type="ECO:0000256" key="1">
    <source>
        <dbReference type="ARBA" id="ARBA00007613"/>
    </source>
</evidence>
<keyword evidence="2" id="KW-1134">Transmembrane beta strand</keyword>
<dbReference type="Gene3D" id="1.20.1600.10">
    <property type="entry name" value="Outer membrane efflux proteins (OEP)"/>
    <property type="match status" value="1"/>
</dbReference>